<accession>A0A3R6FM96</accession>
<evidence type="ECO:0000313" key="2">
    <source>
        <dbReference type="EMBL" id="RHE99069.1"/>
    </source>
</evidence>
<dbReference type="InterPro" id="IPR002611">
    <property type="entry name" value="IstB_ATP-bd"/>
</dbReference>
<evidence type="ECO:0000259" key="1">
    <source>
        <dbReference type="Pfam" id="PF01695"/>
    </source>
</evidence>
<dbReference type="GO" id="GO:0006260">
    <property type="term" value="P:DNA replication"/>
    <property type="evidence" value="ECO:0007669"/>
    <property type="project" value="TreeGrafter"/>
</dbReference>
<protein>
    <submittedName>
        <fullName evidence="2">DNA replication protein</fullName>
    </submittedName>
</protein>
<reference evidence="2 3" key="1">
    <citation type="submission" date="2018-08" db="EMBL/GenBank/DDBJ databases">
        <title>A genome reference for cultivated species of the human gut microbiota.</title>
        <authorList>
            <person name="Zou Y."/>
            <person name="Xue W."/>
            <person name="Luo G."/>
        </authorList>
    </citation>
    <scope>NUCLEOTIDE SEQUENCE [LARGE SCALE GENOMIC DNA]</scope>
    <source>
        <strain evidence="2 3">AM27-11</strain>
    </source>
</reference>
<proteinExistence type="predicted"/>
<feature type="domain" description="IstB-like ATP-binding" evidence="1">
    <location>
        <begin position="123"/>
        <end position="252"/>
    </location>
</feature>
<evidence type="ECO:0000313" key="3">
    <source>
        <dbReference type="Proteomes" id="UP000286271"/>
    </source>
</evidence>
<dbReference type="EMBL" id="QSKW01000005">
    <property type="protein sequence ID" value="RHE99069.1"/>
    <property type="molecule type" value="Genomic_DNA"/>
</dbReference>
<organism evidence="2 3">
    <name type="scientific">Roseburia inulinivorans</name>
    <dbReference type="NCBI Taxonomy" id="360807"/>
    <lineage>
        <taxon>Bacteria</taxon>
        <taxon>Bacillati</taxon>
        <taxon>Bacillota</taxon>
        <taxon>Clostridia</taxon>
        <taxon>Lachnospirales</taxon>
        <taxon>Lachnospiraceae</taxon>
        <taxon>Roseburia</taxon>
    </lineage>
</organism>
<dbReference type="Proteomes" id="UP000286271">
    <property type="component" value="Unassembled WGS sequence"/>
</dbReference>
<dbReference type="GO" id="GO:0005524">
    <property type="term" value="F:ATP binding"/>
    <property type="evidence" value="ECO:0007669"/>
    <property type="project" value="InterPro"/>
</dbReference>
<dbReference type="PANTHER" id="PTHR30050:SF4">
    <property type="entry name" value="ATP-BINDING PROTEIN RV3427C IN INSERTION SEQUENCE-RELATED"/>
    <property type="match status" value="1"/>
</dbReference>
<dbReference type="Gene3D" id="3.40.50.300">
    <property type="entry name" value="P-loop containing nucleotide triphosphate hydrolases"/>
    <property type="match status" value="1"/>
</dbReference>
<name>A0A3R6FM96_9FIRM</name>
<dbReference type="RefSeq" id="WP_118929884.1">
    <property type="nucleotide sequence ID" value="NZ_QSKW01000005.1"/>
</dbReference>
<comment type="caution">
    <text evidence="2">The sequence shown here is derived from an EMBL/GenBank/DDBJ whole genome shotgun (WGS) entry which is preliminary data.</text>
</comment>
<gene>
    <name evidence="2" type="ORF">DW707_04910</name>
</gene>
<dbReference type="SUPFAM" id="SSF52540">
    <property type="entry name" value="P-loop containing nucleoside triphosphate hydrolases"/>
    <property type="match status" value="1"/>
</dbReference>
<dbReference type="InterPro" id="IPR027417">
    <property type="entry name" value="P-loop_NTPase"/>
</dbReference>
<dbReference type="Pfam" id="PF01695">
    <property type="entry name" value="IstB_IS21"/>
    <property type="match status" value="1"/>
</dbReference>
<sequence>MKKTIEDYGKSLDRIKKELPAEREELSRERIELQDGKMCDLVAYDVKDYGYAEYAENIEQSNGDFRRARSLIPFNYLDANMSKFRWDIYGVDVKLQQGIAKSFIEQFKKYQKVGKGLYIYSKTKGSGKTLLACSLANGVMEHLDICVKFVSVPELLELTKKSYKDFMEKEDIERIRTAELLILDDIGAEIKKEWVDIELFRLIDYRYSNQRVTIFTSNISMNNLKLNERIVDRIFSMCIKLDLPEKSIRTMQAHDENMEFLRNIMKNAPDGAGTPSPGQ</sequence>
<dbReference type="PANTHER" id="PTHR30050">
    <property type="entry name" value="CHROMOSOMAL REPLICATION INITIATOR PROTEIN DNAA"/>
    <property type="match status" value="1"/>
</dbReference>
<dbReference type="AlphaFoldDB" id="A0A3R6FM96"/>